<evidence type="ECO:0000313" key="4">
    <source>
        <dbReference type="EMBL" id="MFD2205757.1"/>
    </source>
</evidence>
<dbReference type="InterPro" id="IPR036291">
    <property type="entry name" value="NAD(P)-bd_dom_sf"/>
</dbReference>
<sequence>MSMIKAIGVREALPVNHEDCFVEVELKTPEATGRDLLVRIRGISVNPVDCKQRQMIEGPLKEPRILGWDVCGEIVAVGSDVENFTVGEQVIYAGDITRPGCYAQMQLVDERLVGPKPETITEEEAASLPLTALAAWEALFDRLDVDKTNSRDGKAILIIGGSGGLGSMAVQLARKLTNCTVITTASRAESKEWCLKMGAHHVLDHSKPLPEQMTKIGFETVPYILNCNNNVPYWEAMSEMVSPEGSICLVASTKAKLDLDIFMKKSVRISWELMFTRSIFSTKTMANQGDILSRVSKLVDTGVLTHTKTMSLGEMTTHSLAAAHAQVESGKMIGKLSLGGISD</sequence>
<dbReference type="SUPFAM" id="SSF51735">
    <property type="entry name" value="NAD(P)-binding Rossmann-fold domains"/>
    <property type="match status" value="1"/>
</dbReference>
<evidence type="ECO:0000256" key="2">
    <source>
        <dbReference type="RuleBase" id="RU364000"/>
    </source>
</evidence>
<dbReference type="InterPro" id="IPR020843">
    <property type="entry name" value="ER"/>
</dbReference>
<feature type="domain" description="Enoyl reductase (ER)" evidence="3">
    <location>
        <begin position="8"/>
        <end position="338"/>
    </location>
</feature>
<dbReference type="InterPro" id="IPR013154">
    <property type="entry name" value="ADH-like_N"/>
</dbReference>
<dbReference type="InterPro" id="IPR002364">
    <property type="entry name" value="Quin_OxRdtase/zeta-crystal_CS"/>
</dbReference>
<keyword evidence="2" id="KW-0479">Metal-binding</keyword>
<keyword evidence="2" id="KW-0560">Oxidoreductase</keyword>
<proteinExistence type="inferred from homology"/>
<dbReference type="Proteomes" id="UP001597294">
    <property type="component" value="Unassembled WGS sequence"/>
</dbReference>
<dbReference type="InterPro" id="IPR014182">
    <property type="entry name" value="ADH_Zn_typ-1"/>
</dbReference>
<dbReference type="Pfam" id="PF08240">
    <property type="entry name" value="ADH_N"/>
    <property type="match status" value="1"/>
</dbReference>
<evidence type="ECO:0000256" key="1">
    <source>
        <dbReference type="ARBA" id="ARBA00010371"/>
    </source>
</evidence>
<keyword evidence="2" id="KW-0862">Zinc</keyword>
<reference evidence="5" key="1">
    <citation type="journal article" date="2019" name="Int. J. Syst. Evol. Microbiol.">
        <title>The Global Catalogue of Microorganisms (GCM) 10K type strain sequencing project: providing services to taxonomists for standard genome sequencing and annotation.</title>
        <authorList>
            <consortium name="The Broad Institute Genomics Platform"/>
            <consortium name="The Broad Institute Genome Sequencing Center for Infectious Disease"/>
            <person name="Wu L."/>
            <person name="Ma J."/>
        </authorList>
    </citation>
    <scope>NUCLEOTIDE SEQUENCE [LARGE SCALE GENOMIC DNA]</scope>
    <source>
        <strain evidence="5">CGMCC 4.7192</strain>
    </source>
</reference>
<dbReference type="PANTHER" id="PTHR43482:SF1">
    <property type="entry name" value="PROTEIN AST1-RELATED"/>
    <property type="match status" value="1"/>
</dbReference>
<dbReference type="RefSeq" id="WP_380250677.1">
    <property type="nucleotide sequence ID" value="NZ_JBHUII010000004.1"/>
</dbReference>
<evidence type="ECO:0000313" key="5">
    <source>
        <dbReference type="Proteomes" id="UP001597294"/>
    </source>
</evidence>
<dbReference type="EMBL" id="JBHUII010000004">
    <property type="protein sequence ID" value="MFD2205757.1"/>
    <property type="molecule type" value="Genomic_DNA"/>
</dbReference>
<dbReference type="Gene3D" id="3.40.50.720">
    <property type="entry name" value="NAD(P)-binding Rossmann-like Domain"/>
    <property type="match status" value="1"/>
</dbReference>
<comment type="similarity">
    <text evidence="1 2">Belongs to the zinc-containing alcohol dehydrogenase family. Quinone oxidoreductase subfamily.</text>
</comment>
<evidence type="ECO:0000259" key="3">
    <source>
        <dbReference type="SMART" id="SM00829"/>
    </source>
</evidence>
<gene>
    <name evidence="4" type="ORF">ACFSKO_09050</name>
</gene>
<keyword evidence="5" id="KW-1185">Reference proteome</keyword>
<dbReference type="Gene3D" id="3.90.180.10">
    <property type="entry name" value="Medium-chain alcohol dehydrogenases, catalytic domain"/>
    <property type="match status" value="1"/>
</dbReference>
<dbReference type="NCBIfam" id="TIGR02817">
    <property type="entry name" value="adh_fam_1"/>
    <property type="match status" value="1"/>
</dbReference>
<dbReference type="PROSITE" id="PS01162">
    <property type="entry name" value="QOR_ZETA_CRYSTAL"/>
    <property type="match status" value="1"/>
</dbReference>
<accession>A0ABW5BI00</accession>
<organism evidence="4 5">
    <name type="scientific">Kiloniella antarctica</name>
    <dbReference type="NCBI Taxonomy" id="1550907"/>
    <lineage>
        <taxon>Bacteria</taxon>
        <taxon>Pseudomonadati</taxon>
        <taxon>Pseudomonadota</taxon>
        <taxon>Alphaproteobacteria</taxon>
        <taxon>Rhodospirillales</taxon>
        <taxon>Kiloniellaceae</taxon>
        <taxon>Kiloniella</taxon>
    </lineage>
</organism>
<comment type="caution">
    <text evidence="4">The sequence shown here is derived from an EMBL/GenBank/DDBJ whole genome shotgun (WGS) entry which is preliminary data.</text>
</comment>
<dbReference type="InterPro" id="IPR052585">
    <property type="entry name" value="Lipid_raft_assoc_Zn_ADH"/>
</dbReference>
<protein>
    <recommendedName>
        <fullName evidence="2">Zinc-type alcohol dehydrogenase-like protein</fullName>
    </recommendedName>
</protein>
<dbReference type="Pfam" id="PF00107">
    <property type="entry name" value="ADH_zinc_N"/>
    <property type="match status" value="1"/>
</dbReference>
<dbReference type="InterPro" id="IPR013149">
    <property type="entry name" value="ADH-like_C"/>
</dbReference>
<dbReference type="CDD" id="cd08252">
    <property type="entry name" value="AL_MDR"/>
    <property type="match status" value="1"/>
</dbReference>
<dbReference type="SUPFAM" id="SSF50129">
    <property type="entry name" value="GroES-like"/>
    <property type="match status" value="1"/>
</dbReference>
<dbReference type="SMART" id="SM00829">
    <property type="entry name" value="PKS_ER"/>
    <property type="match status" value="1"/>
</dbReference>
<dbReference type="InterPro" id="IPR011032">
    <property type="entry name" value="GroES-like_sf"/>
</dbReference>
<name>A0ABW5BI00_9PROT</name>
<dbReference type="PANTHER" id="PTHR43482">
    <property type="entry name" value="PROTEIN AST1-RELATED"/>
    <property type="match status" value="1"/>
</dbReference>